<reference evidence="1 2" key="1">
    <citation type="submission" date="2016-12" db="EMBL/GenBank/DDBJ databases">
        <authorList>
            <person name="Song W.-J."/>
            <person name="Kurnit D.M."/>
        </authorList>
    </citation>
    <scope>NUCLEOTIDE SEQUENCE [LARGE SCALE GENOMIC DNA]</scope>
    <source>
        <strain evidence="1 2">DSM 18488</strain>
    </source>
</reference>
<dbReference type="Proteomes" id="UP000184603">
    <property type="component" value="Unassembled WGS sequence"/>
</dbReference>
<dbReference type="InterPro" id="IPR025506">
    <property type="entry name" value="Abi_alpha"/>
</dbReference>
<accession>A0A1M7YH78</accession>
<dbReference type="AlphaFoldDB" id="A0A1M7YH78"/>
<evidence type="ECO:0000313" key="2">
    <source>
        <dbReference type="Proteomes" id="UP000184603"/>
    </source>
</evidence>
<evidence type="ECO:0000313" key="1">
    <source>
        <dbReference type="EMBL" id="SHO51953.1"/>
    </source>
</evidence>
<sequence>MQFYRLILPIMGKDTGGGVMLEEEAKAIQEVSKFGVKALDNADKLGGFLSKVFGTVPEDVVGVIGGDWLRHARIRNAAGLAKRTEEILRERGIENQTEPMSPSVAIPLLEAAQDETRKELHEWWCRLLANGMDPDRSHLVRVSIIETIKRLDPLDALVLEKLCEKADAEYSTTFMITKDIGGALAVHQNEFELSIGNLTRLSCAIRTPLTNDKSITHAVCIDRLGWEVIRSTRL</sequence>
<proteinExistence type="predicted"/>
<dbReference type="Pfam" id="PF14337">
    <property type="entry name" value="Abi_alpha"/>
    <property type="match status" value="1"/>
</dbReference>
<name>A0A1M7YH78_9BACT</name>
<protein>
    <recommendedName>
        <fullName evidence="3">DUF4393 domain-containing protein</fullName>
    </recommendedName>
</protein>
<gene>
    <name evidence="1" type="ORF">SAMN02745220_04300</name>
</gene>
<organism evidence="1 2">
    <name type="scientific">Desulfopila aestuarii DSM 18488</name>
    <dbReference type="NCBI Taxonomy" id="1121416"/>
    <lineage>
        <taxon>Bacteria</taxon>
        <taxon>Pseudomonadati</taxon>
        <taxon>Thermodesulfobacteriota</taxon>
        <taxon>Desulfobulbia</taxon>
        <taxon>Desulfobulbales</taxon>
        <taxon>Desulfocapsaceae</taxon>
        <taxon>Desulfopila</taxon>
    </lineage>
</organism>
<evidence type="ECO:0008006" key="3">
    <source>
        <dbReference type="Google" id="ProtNLM"/>
    </source>
</evidence>
<dbReference type="EMBL" id="FRFE01000030">
    <property type="protein sequence ID" value="SHO51953.1"/>
    <property type="molecule type" value="Genomic_DNA"/>
</dbReference>
<keyword evidence="2" id="KW-1185">Reference proteome</keyword>